<protein>
    <submittedName>
        <fullName evidence="1">Uncharacterized protein</fullName>
    </submittedName>
</protein>
<name>Q65592_BIV29</name>
<organismHost>
    <name type="scientific">Bos taurus</name>
    <name type="common">Bovine</name>
    <dbReference type="NCBI Taxonomy" id="9913"/>
</organismHost>
<reference evidence="1" key="1">
    <citation type="submission" date="1992-11" db="EMBL/GenBank/DDBJ databases">
        <title>Isolation and characterization of cDNAs encoding rev and tat of bovine immunodeficiency-like virus.</title>
        <authorList>
            <person name="Nadin-Davis S.A."/>
            <person name="Chang S.C."/>
            <person name="Roth J.A."/>
            <person name="Carpenter S."/>
        </authorList>
    </citation>
    <scope>NUCLEOTIDE SEQUENCE</scope>
    <source>
        <strain evidence="1">R-29</strain>
    </source>
</reference>
<accession>Q65592</accession>
<dbReference type="EMBL" id="L04974">
    <property type="protein sequence ID" value="AAA42765.1"/>
    <property type="molecule type" value="Genomic_DNA"/>
</dbReference>
<proteinExistence type="predicted"/>
<organism evidence="1">
    <name type="scientific">Bovine immunodeficiency virus (strain R29)</name>
    <name type="common">BIV</name>
    <name type="synonym">Bovine immunodeficiency-like virus</name>
    <dbReference type="NCBI Taxonomy" id="417296"/>
    <lineage>
        <taxon>Viruses</taxon>
        <taxon>Riboviria</taxon>
        <taxon>Pararnavirae</taxon>
        <taxon>Artverviricota</taxon>
        <taxon>Revtraviricetes</taxon>
        <taxon>Ortervirales</taxon>
        <taxon>Retroviridae</taxon>
        <taxon>Orthoretrovirinae</taxon>
        <taxon>Lentivirus</taxon>
        <taxon>Lentivirus bovimdef</taxon>
        <taxon>Bovine immunodeficiency virus</taxon>
    </lineage>
</organism>
<sequence length="54" mass="6592">MGVREADRIQHDRVRKKREISPYLPVRDLEKSLDDKNRIYRSKSVYDPSWNTHH</sequence>
<evidence type="ECO:0000313" key="1">
    <source>
        <dbReference type="EMBL" id="AAA42765.1"/>
    </source>
</evidence>